<evidence type="ECO:0000313" key="2">
    <source>
        <dbReference type="EMBL" id="SBQ46507.1"/>
    </source>
</evidence>
<reference evidence="2" key="2">
    <citation type="submission" date="2016-06" db="EMBL/GenBank/DDBJ databases">
        <title>The genome of a short-lived fish provides insights into sex chromosome evolution and the genetic control of aging.</title>
        <authorList>
            <person name="Reichwald K."/>
            <person name="Felder M."/>
            <person name="Petzold A."/>
            <person name="Koch P."/>
            <person name="Groth M."/>
            <person name="Platzer M."/>
        </authorList>
    </citation>
    <scope>NUCLEOTIDE SEQUENCE</scope>
    <source>
        <tissue evidence="2">Brain</tissue>
    </source>
</reference>
<feature type="compositionally biased region" description="Low complexity" evidence="1">
    <location>
        <begin position="59"/>
        <end position="69"/>
    </location>
</feature>
<feature type="compositionally biased region" description="Basic and acidic residues" evidence="1">
    <location>
        <begin position="70"/>
        <end position="82"/>
    </location>
</feature>
<feature type="compositionally biased region" description="Polar residues" evidence="1">
    <location>
        <begin position="83"/>
        <end position="96"/>
    </location>
</feature>
<dbReference type="AlphaFoldDB" id="A0A1A8EJ60"/>
<feature type="compositionally biased region" description="Polar residues" evidence="1">
    <location>
        <begin position="25"/>
        <end position="38"/>
    </location>
</feature>
<organism evidence="2">
    <name type="scientific">Nothobranchius korthausae</name>
    <dbReference type="NCBI Taxonomy" id="1143690"/>
    <lineage>
        <taxon>Eukaryota</taxon>
        <taxon>Metazoa</taxon>
        <taxon>Chordata</taxon>
        <taxon>Craniata</taxon>
        <taxon>Vertebrata</taxon>
        <taxon>Euteleostomi</taxon>
        <taxon>Actinopterygii</taxon>
        <taxon>Neopterygii</taxon>
        <taxon>Teleostei</taxon>
        <taxon>Neoteleostei</taxon>
        <taxon>Acanthomorphata</taxon>
        <taxon>Ovalentaria</taxon>
        <taxon>Atherinomorphae</taxon>
        <taxon>Cyprinodontiformes</taxon>
        <taxon>Nothobranchiidae</taxon>
        <taxon>Nothobranchius</taxon>
    </lineage>
</organism>
<feature type="non-terminal residue" evidence="2">
    <location>
        <position position="170"/>
    </location>
</feature>
<feature type="non-terminal residue" evidence="2">
    <location>
        <position position="1"/>
    </location>
</feature>
<accession>A0A1A8EJ60</accession>
<feature type="region of interest" description="Disordered" evidence="1">
    <location>
        <begin position="18"/>
        <end position="170"/>
    </location>
</feature>
<proteinExistence type="predicted"/>
<reference evidence="2" key="1">
    <citation type="submission" date="2016-05" db="EMBL/GenBank/DDBJ databases">
        <authorList>
            <person name="Lavstsen T."/>
            <person name="Jespersen J.S."/>
        </authorList>
    </citation>
    <scope>NUCLEOTIDE SEQUENCE</scope>
    <source>
        <tissue evidence="2">Brain</tissue>
    </source>
</reference>
<feature type="compositionally biased region" description="Basic and acidic residues" evidence="1">
    <location>
        <begin position="97"/>
        <end position="109"/>
    </location>
</feature>
<dbReference type="EMBL" id="HAEB01000121">
    <property type="protein sequence ID" value="SBQ46507.1"/>
    <property type="molecule type" value="Transcribed_RNA"/>
</dbReference>
<protein>
    <submittedName>
        <fullName evidence="2">Uncharacterized protein</fullName>
    </submittedName>
</protein>
<name>A0A1A8EJ60_9TELE</name>
<gene>
    <name evidence="2" type="primary">Nfu_g_1_023725</name>
</gene>
<evidence type="ECO:0000256" key="1">
    <source>
        <dbReference type="SAM" id="MobiDB-lite"/>
    </source>
</evidence>
<sequence>YISDEFYLKESRRIMKECRHRKQENTYSSLSTPNSNREQTPDLDFSKEGKRNSSHLVQTETRTGTSSSETKAEKKNTPHSDPTKSSPNEEGNVTEKTSIDTREKNEEAMCSKQLLEKTSTVNTEELHEDHLSLDQSTYWETSSSDTDETNSTDSENLSSELIPGKKVEGL</sequence>